<reference evidence="24" key="1">
    <citation type="submission" date="2020-04" db="EMBL/GenBank/DDBJ databases">
        <title>Genome Assembly and Annotation of Botryosphaeria dothidea sdau 11-99, a Latent Pathogen of Apple Fruit Ring Rot in China.</title>
        <authorList>
            <person name="Yu C."/>
            <person name="Diao Y."/>
            <person name="Lu Q."/>
            <person name="Zhao J."/>
            <person name="Cui S."/>
            <person name="Peng C."/>
            <person name="He B."/>
            <person name="Liu H."/>
        </authorList>
    </citation>
    <scope>NUCLEOTIDE SEQUENCE [LARGE SCALE GENOMIC DNA]</scope>
    <source>
        <strain evidence="24">Sdau11-99</strain>
    </source>
</reference>
<dbReference type="GO" id="GO:0005634">
    <property type="term" value="C:nucleus"/>
    <property type="evidence" value="ECO:0007669"/>
    <property type="project" value="UniProtKB-ARBA"/>
</dbReference>
<keyword evidence="8" id="KW-0547">Nucleotide-binding</keyword>
<keyword evidence="17" id="KW-0917">Virion maturation</keyword>
<dbReference type="GO" id="GO:0032196">
    <property type="term" value="P:transposition"/>
    <property type="evidence" value="ECO:0007669"/>
    <property type="project" value="UniProtKB-KW"/>
</dbReference>
<organism evidence="24 25">
    <name type="scientific">Botryosphaeria dothidea</name>
    <dbReference type="NCBI Taxonomy" id="55169"/>
    <lineage>
        <taxon>Eukaryota</taxon>
        <taxon>Fungi</taxon>
        <taxon>Dikarya</taxon>
        <taxon>Ascomycota</taxon>
        <taxon>Pezizomycotina</taxon>
        <taxon>Dothideomycetes</taxon>
        <taxon>Dothideomycetes incertae sedis</taxon>
        <taxon>Botryosphaeriales</taxon>
        <taxon>Botryosphaeriaceae</taxon>
        <taxon>Botryosphaeria</taxon>
    </lineage>
</organism>
<dbReference type="GO" id="GO:0006508">
    <property type="term" value="P:proteolysis"/>
    <property type="evidence" value="ECO:0007669"/>
    <property type="project" value="UniProtKB-KW"/>
</dbReference>
<keyword evidence="16" id="KW-0808">Transferase</keyword>
<keyword evidence="13" id="KW-0694">RNA-binding</keyword>
<dbReference type="GO" id="GO:0005524">
    <property type="term" value="F:ATP binding"/>
    <property type="evidence" value="ECO:0007669"/>
    <property type="project" value="UniProtKB-KW"/>
</dbReference>
<dbReference type="GO" id="GO:0015074">
    <property type="term" value="P:DNA integration"/>
    <property type="evidence" value="ECO:0007669"/>
    <property type="project" value="UniProtKB-KW"/>
</dbReference>
<dbReference type="AlphaFoldDB" id="A0A8H4N655"/>
<accession>A0A8H4N655</accession>
<keyword evidence="5" id="KW-0548">Nucleotidyltransferase</keyword>
<keyword evidence="14" id="KW-0229">DNA integration</keyword>
<keyword evidence="9" id="KW-0255">Endonuclease</keyword>
<evidence type="ECO:0000256" key="9">
    <source>
        <dbReference type="ARBA" id="ARBA00022759"/>
    </source>
</evidence>
<dbReference type="Gene3D" id="3.30.420.10">
    <property type="entry name" value="Ribonuclease H-like superfamily/Ribonuclease H"/>
    <property type="match status" value="1"/>
</dbReference>
<dbReference type="Pfam" id="PF25597">
    <property type="entry name" value="SH3_retrovirus"/>
    <property type="match status" value="1"/>
</dbReference>
<dbReference type="InterPro" id="IPR012337">
    <property type="entry name" value="RNaseH-like_sf"/>
</dbReference>
<dbReference type="GO" id="GO:0006310">
    <property type="term" value="P:DNA recombination"/>
    <property type="evidence" value="ECO:0007669"/>
    <property type="project" value="UniProtKB-KW"/>
</dbReference>
<dbReference type="SUPFAM" id="SSF53098">
    <property type="entry name" value="Ribonuclease H-like"/>
    <property type="match status" value="1"/>
</dbReference>
<dbReference type="GO" id="GO:0004519">
    <property type="term" value="F:endonuclease activity"/>
    <property type="evidence" value="ECO:0007669"/>
    <property type="project" value="UniProtKB-KW"/>
</dbReference>
<dbReference type="InterPro" id="IPR036397">
    <property type="entry name" value="RNaseH_sf"/>
</dbReference>
<keyword evidence="3" id="KW-1188">Viral release from host cell</keyword>
<evidence type="ECO:0000256" key="14">
    <source>
        <dbReference type="ARBA" id="ARBA00022908"/>
    </source>
</evidence>
<evidence type="ECO:0000256" key="6">
    <source>
        <dbReference type="ARBA" id="ARBA00022722"/>
    </source>
</evidence>
<evidence type="ECO:0000256" key="21">
    <source>
        <dbReference type="ARBA" id="ARBA00049244"/>
    </source>
</evidence>
<dbReference type="PROSITE" id="PS50994">
    <property type="entry name" value="INTEGRASE"/>
    <property type="match status" value="1"/>
</dbReference>
<dbReference type="Proteomes" id="UP000572817">
    <property type="component" value="Unassembled WGS sequence"/>
</dbReference>
<feature type="region of interest" description="Disordered" evidence="22">
    <location>
        <begin position="43"/>
        <end position="71"/>
    </location>
</feature>
<evidence type="ECO:0000256" key="22">
    <source>
        <dbReference type="SAM" id="MobiDB-lite"/>
    </source>
</evidence>
<evidence type="ECO:0000256" key="15">
    <source>
        <dbReference type="ARBA" id="ARBA00022918"/>
    </source>
</evidence>
<keyword evidence="11" id="KW-0067">ATP-binding</keyword>
<keyword evidence="10" id="KW-0378">Hydrolase</keyword>
<evidence type="ECO:0000256" key="1">
    <source>
        <dbReference type="ARBA" id="ARBA00002180"/>
    </source>
</evidence>
<dbReference type="EMBL" id="WWBZ02000015">
    <property type="protein sequence ID" value="KAF4310495.1"/>
    <property type="molecule type" value="Genomic_DNA"/>
</dbReference>
<dbReference type="InterPro" id="IPR001584">
    <property type="entry name" value="Integrase_cat-core"/>
</dbReference>
<comment type="function">
    <text evidence="1">The aspartyl protease (PR) mediates the proteolytic cleavages of the Gag and Gag-Pol polyproteins after assembly of the VLP.</text>
</comment>
<sequence length="779" mass="89438">MSSSKLIIVLKSSQDWDEWFFIVQSRAKKARLYDYIDPTKDLRPQQPIAPTKPPLPTGNITDADREEHKWKREDYKEDKKEYDRQMRELNDLSSLIEDSLRALQVRLQPSTSTQQEFVLNKLRELEKPPTTQSTEKWLTQWEECVFKARSLGLSDVEGSRGVNAFLKPIMQHDSEYASPILRELRLGTKTLDVSDVIVDYREHARQKQALITNKTHATFAATLRGEEQPQKPPKCLCGLLHWYFQCFYLNPNAPNRPADFKPNKKIKTQVENALKRGTPLIPHTQGNKGKGKEPKPDTLANDDNSDDEQGSIKSFPAVVAQSFATHRDSRPTTLELSWIVDTGTTHHVCNRYMRKRFIKTRNAGLDDFVIYGNTRVPIKSFGNVTVNARNGKKSKVITLRDVAYVPAFMGNLVSISKCNKKDVHMDTKSLRLYKDDTIVYVLTPSEGQFFLELHQAESVPAITSAATTRSLPAEQWHGVFAHTNYHAIKALLTAVTGVEFTNDVVPVHYDTCSRAKAYQLVARDLLPEEARNESFFRVSFNLIQMTPAFNQHEWITYIECIKSNYVFTRTHMLKSDYNTLILDILSMIERRFDALTAFFRTDGERSLNTAFKAELKRRGITIEVLAPYTPAQNGHAERTSQSIIIKARVMRIGVNLPERLWPETVLAATYIHNRTPSKVLKWKTPFELAHGIKPNVAHMRVYGCKAYALNKTIPRSNKLQERALVGYLVGYDSTNIYRIWYLPGDRIIRLRDVSFDESSKYSPDEQEQYQEIEDVEEEP</sequence>
<gene>
    <name evidence="24" type="ORF">GTA08_BOTSDO13990</name>
</gene>
<dbReference type="GO" id="GO:0003964">
    <property type="term" value="F:RNA-directed DNA polymerase activity"/>
    <property type="evidence" value="ECO:0007669"/>
    <property type="project" value="UniProtKB-KW"/>
</dbReference>
<evidence type="ECO:0000256" key="4">
    <source>
        <dbReference type="ARBA" id="ARBA00022670"/>
    </source>
</evidence>
<keyword evidence="12" id="KW-0460">Magnesium</keyword>
<keyword evidence="4" id="KW-0645">Protease</keyword>
<dbReference type="Pfam" id="PF22936">
    <property type="entry name" value="Pol_BBD"/>
    <property type="match status" value="1"/>
</dbReference>
<keyword evidence="18" id="KW-0238">DNA-binding</keyword>
<protein>
    <submittedName>
        <fullName evidence="24">Integrase catalytic core</fullName>
    </submittedName>
</protein>
<evidence type="ECO:0000256" key="19">
    <source>
        <dbReference type="ARBA" id="ARBA00023172"/>
    </source>
</evidence>
<evidence type="ECO:0000256" key="13">
    <source>
        <dbReference type="ARBA" id="ARBA00022884"/>
    </source>
</evidence>
<dbReference type="InterPro" id="IPR039537">
    <property type="entry name" value="Retrotran_Ty1/copia-like"/>
</dbReference>
<evidence type="ECO:0000256" key="18">
    <source>
        <dbReference type="ARBA" id="ARBA00023125"/>
    </source>
</evidence>
<evidence type="ECO:0000256" key="12">
    <source>
        <dbReference type="ARBA" id="ARBA00022842"/>
    </source>
</evidence>
<evidence type="ECO:0000256" key="11">
    <source>
        <dbReference type="ARBA" id="ARBA00022840"/>
    </source>
</evidence>
<evidence type="ECO:0000256" key="20">
    <source>
        <dbReference type="ARBA" id="ARBA00048173"/>
    </source>
</evidence>
<dbReference type="GO" id="GO:0003723">
    <property type="term" value="F:RNA binding"/>
    <property type="evidence" value="ECO:0007669"/>
    <property type="project" value="UniProtKB-KW"/>
</dbReference>
<proteinExistence type="predicted"/>
<keyword evidence="7" id="KW-0479">Metal-binding</keyword>
<feature type="domain" description="Integrase catalytic" evidence="23">
    <location>
        <begin position="523"/>
        <end position="693"/>
    </location>
</feature>
<evidence type="ECO:0000313" key="25">
    <source>
        <dbReference type="Proteomes" id="UP000572817"/>
    </source>
</evidence>
<feature type="region of interest" description="Disordered" evidence="22">
    <location>
        <begin position="271"/>
        <end position="311"/>
    </location>
</feature>
<evidence type="ECO:0000256" key="10">
    <source>
        <dbReference type="ARBA" id="ARBA00022801"/>
    </source>
</evidence>
<keyword evidence="25" id="KW-1185">Reference proteome</keyword>
<comment type="catalytic activity">
    <reaction evidence="21">
        <text>DNA(n) + a 2'-deoxyribonucleoside 5'-triphosphate = DNA(n+1) + diphosphate</text>
        <dbReference type="Rhea" id="RHEA:22508"/>
        <dbReference type="Rhea" id="RHEA-COMP:17339"/>
        <dbReference type="Rhea" id="RHEA-COMP:17340"/>
        <dbReference type="ChEBI" id="CHEBI:33019"/>
        <dbReference type="ChEBI" id="CHEBI:61560"/>
        <dbReference type="ChEBI" id="CHEBI:173112"/>
        <dbReference type="EC" id="2.7.7.7"/>
    </reaction>
</comment>
<feature type="compositionally biased region" description="Acidic residues" evidence="22">
    <location>
        <begin position="764"/>
        <end position="779"/>
    </location>
</feature>
<evidence type="ECO:0000259" key="23">
    <source>
        <dbReference type="PROSITE" id="PS50994"/>
    </source>
</evidence>
<dbReference type="GO" id="GO:0003677">
    <property type="term" value="F:DNA binding"/>
    <property type="evidence" value="ECO:0007669"/>
    <property type="project" value="UniProtKB-KW"/>
</dbReference>
<comment type="caution">
    <text evidence="24">The sequence shown here is derived from an EMBL/GenBank/DDBJ whole genome shotgun (WGS) entry which is preliminary data.</text>
</comment>
<keyword evidence="16" id="KW-0239">DNA-directed DNA polymerase</keyword>
<feature type="region of interest" description="Disordered" evidence="22">
    <location>
        <begin position="757"/>
        <end position="779"/>
    </location>
</feature>
<evidence type="ECO:0000256" key="7">
    <source>
        <dbReference type="ARBA" id="ARBA00022723"/>
    </source>
</evidence>
<dbReference type="GO" id="GO:0046872">
    <property type="term" value="F:metal ion binding"/>
    <property type="evidence" value="ECO:0007669"/>
    <property type="project" value="UniProtKB-KW"/>
</dbReference>
<keyword evidence="6" id="KW-0540">Nuclease</keyword>
<keyword evidence="19" id="KW-0233">DNA recombination</keyword>
<comment type="catalytic activity">
    <reaction evidence="20">
        <text>DNA(n) + a 2'-deoxyribonucleoside 5'-triphosphate = DNA(n+1) + diphosphate</text>
        <dbReference type="Rhea" id="RHEA:22508"/>
        <dbReference type="Rhea" id="RHEA-COMP:17339"/>
        <dbReference type="Rhea" id="RHEA-COMP:17340"/>
        <dbReference type="ChEBI" id="CHEBI:33019"/>
        <dbReference type="ChEBI" id="CHEBI:61560"/>
        <dbReference type="ChEBI" id="CHEBI:173112"/>
        <dbReference type="EC" id="2.7.7.49"/>
    </reaction>
</comment>
<evidence type="ECO:0000256" key="17">
    <source>
        <dbReference type="ARBA" id="ARBA00023113"/>
    </source>
</evidence>
<keyword evidence="15" id="KW-0695">RNA-directed DNA polymerase</keyword>
<keyword evidence="2" id="KW-0815">Transposition</keyword>
<dbReference type="InterPro" id="IPR054722">
    <property type="entry name" value="PolX-like_BBD"/>
</dbReference>
<dbReference type="InterPro" id="IPR057670">
    <property type="entry name" value="SH3_retrovirus"/>
</dbReference>
<dbReference type="PANTHER" id="PTHR42648:SF11">
    <property type="entry name" value="TRANSPOSON TY4-P GAG-POL POLYPROTEIN"/>
    <property type="match status" value="1"/>
</dbReference>
<dbReference type="GO" id="GO:0008233">
    <property type="term" value="F:peptidase activity"/>
    <property type="evidence" value="ECO:0007669"/>
    <property type="project" value="UniProtKB-KW"/>
</dbReference>
<name>A0A8H4N655_9PEZI</name>
<evidence type="ECO:0000256" key="2">
    <source>
        <dbReference type="ARBA" id="ARBA00022578"/>
    </source>
</evidence>
<dbReference type="GO" id="GO:0003887">
    <property type="term" value="F:DNA-directed DNA polymerase activity"/>
    <property type="evidence" value="ECO:0007669"/>
    <property type="project" value="UniProtKB-KW"/>
</dbReference>
<dbReference type="OrthoDB" id="2663223at2759"/>
<evidence type="ECO:0000256" key="8">
    <source>
        <dbReference type="ARBA" id="ARBA00022741"/>
    </source>
</evidence>
<feature type="compositionally biased region" description="Basic and acidic residues" evidence="22">
    <location>
        <begin position="62"/>
        <end position="71"/>
    </location>
</feature>
<dbReference type="PANTHER" id="PTHR42648">
    <property type="entry name" value="TRANSPOSASE, PUTATIVE-RELATED"/>
    <property type="match status" value="1"/>
</dbReference>
<evidence type="ECO:0000256" key="3">
    <source>
        <dbReference type="ARBA" id="ARBA00022612"/>
    </source>
</evidence>
<evidence type="ECO:0000313" key="24">
    <source>
        <dbReference type="EMBL" id="KAF4310495.1"/>
    </source>
</evidence>
<evidence type="ECO:0000256" key="5">
    <source>
        <dbReference type="ARBA" id="ARBA00022695"/>
    </source>
</evidence>
<evidence type="ECO:0000256" key="16">
    <source>
        <dbReference type="ARBA" id="ARBA00022932"/>
    </source>
</evidence>